<feature type="transmembrane region" description="Helical" evidence="1">
    <location>
        <begin position="399"/>
        <end position="419"/>
    </location>
</feature>
<feature type="transmembrane region" description="Helical" evidence="1">
    <location>
        <begin position="316"/>
        <end position="348"/>
    </location>
</feature>
<accession>A0A518DFB0</accession>
<feature type="transmembrane region" description="Helical" evidence="1">
    <location>
        <begin position="240"/>
        <end position="258"/>
    </location>
</feature>
<dbReference type="KEGG" id="pnd:Pla175_35600"/>
<feature type="transmembrane region" description="Helical" evidence="1">
    <location>
        <begin position="200"/>
        <end position="220"/>
    </location>
</feature>
<keyword evidence="3" id="KW-1185">Reference proteome</keyword>
<dbReference type="EMBL" id="CP036291">
    <property type="protein sequence ID" value="QDU90159.1"/>
    <property type="molecule type" value="Genomic_DNA"/>
</dbReference>
<dbReference type="OrthoDB" id="264591at2"/>
<dbReference type="Proteomes" id="UP000317429">
    <property type="component" value="Chromosome"/>
</dbReference>
<organism evidence="2 3">
    <name type="scientific">Pirellulimonas nuda</name>
    <dbReference type="NCBI Taxonomy" id="2528009"/>
    <lineage>
        <taxon>Bacteria</taxon>
        <taxon>Pseudomonadati</taxon>
        <taxon>Planctomycetota</taxon>
        <taxon>Planctomycetia</taxon>
        <taxon>Pirellulales</taxon>
        <taxon>Lacipirellulaceae</taxon>
        <taxon>Pirellulimonas</taxon>
    </lineage>
</organism>
<keyword evidence="1" id="KW-0472">Membrane</keyword>
<feature type="transmembrane region" description="Helical" evidence="1">
    <location>
        <begin position="368"/>
        <end position="392"/>
    </location>
</feature>
<dbReference type="PANTHER" id="PTHR43471:SF10">
    <property type="entry name" value="SLL1107 PROTEIN"/>
    <property type="match status" value="1"/>
</dbReference>
<feature type="transmembrane region" description="Helical" evidence="1">
    <location>
        <begin position="462"/>
        <end position="485"/>
    </location>
</feature>
<proteinExistence type="predicted"/>
<name>A0A518DFB0_9BACT</name>
<feature type="transmembrane region" description="Helical" evidence="1">
    <location>
        <begin position="54"/>
        <end position="75"/>
    </location>
</feature>
<feature type="transmembrane region" description="Helical" evidence="1">
    <location>
        <begin position="12"/>
        <end position="33"/>
    </location>
</feature>
<evidence type="ECO:0000313" key="3">
    <source>
        <dbReference type="Proteomes" id="UP000317429"/>
    </source>
</evidence>
<protein>
    <submittedName>
        <fullName evidence="2">ABC-2 family transporter protein</fullName>
    </submittedName>
</protein>
<dbReference type="RefSeq" id="WP_145288086.1">
    <property type="nucleotide sequence ID" value="NZ_CP036291.1"/>
</dbReference>
<dbReference type="AlphaFoldDB" id="A0A518DFB0"/>
<keyword evidence="1" id="KW-1133">Transmembrane helix</keyword>
<sequence>MDTSTLQLWITPLWIVAAGVTLGVAVLALLWGLAALVSRKAGAWITSWVTDGPLAWVSAVAGVWVTLFLIGLPVMPVREVASSMARIGSVGERTETVPLEPRTEDEVYALQNPFVAAEVKRYEFQSDQDLRVAVEKGVAYDSPVVLVQGDEPYVWTPASKRARGFEGAVDTLYITNESDLPAELTISLTTELRTPEARDVLWAAGAVITFYLSYLLIASLLRGTGIVALATAKEAMGQPLYLLLLIVGAVAMVAFVYIPYNTFGEDVKMLKDSGRSLIMVFGIVFALWTASVSVADEIEGKTALTLLSKPISRRQFILGKFLGIVWPVVVMFVILGGFLMAAVSYKVVYDSRESSNPTPNWQECNTEMIRTVPVLTLALMETIVLASISLAISTRLPMLPNLIIVGTIYVLGHLTPLVAQSSVGKNEFVSFFGRLSAVVLPVLDHFNVEAATVGARSVPLDYLLWAGVYCLLFVTIAMLVALTLFEDRDLA</sequence>
<evidence type="ECO:0000256" key="1">
    <source>
        <dbReference type="SAM" id="Phobius"/>
    </source>
</evidence>
<dbReference type="PANTHER" id="PTHR43471">
    <property type="entry name" value="ABC TRANSPORTER PERMEASE"/>
    <property type="match status" value="1"/>
</dbReference>
<gene>
    <name evidence="2" type="ORF">Pla175_35600</name>
</gene>
<keyword evidence="1" id="KW-0812">Transmembrane</keyword>
<reference evidence="2 3" key="1">
    <citation type="submission" date="2019-02" db="EMBL/GenBank/DDBJ databases">
        <title>Deep-cultivation of Planctomycetes and their phenomic and genomic characterization uncovers novel biology.</title>
        <authorList>
            <person name="Wiegand S."/>
            <person name="Jogler M."/>
            <person name="Boedeker C."/>
            <person name="Pinto D."/>
            <person name="Vollmers J."/>
            <person name="Rivas-Marin E."/>
            <person name="Kohn T."/>
            <person name="Peeters S.H."/>
            <person name="Heuer A."/>
            <person name="Rast P."/>
            <person name="Oberbeckmann S."/>
            <person name="Bunk B."/>
            <person name="Jeske O."/>
            <person name="Meyerdierks A."/>
            <person name="Storesund J.E."/>
            <person name="Kallscheuer N."/>
            <person name="Luecker S."/>
            <person name="Lage O.M."/>
            <person name="Pohl T."/>
            <person name="Merkel B.J."/>
            <person name="Hornburger P."/>
            <person name="Mueller R.-W."/>
            <person name="Bruemmer F."/>
            <person name="Labrenz M."/>
            <person name="Spormann A.M."/>
            <person name="Op den Camp H."/>
            <person name="Overmann J."/>
            <person name="Amann R."/>
            <person name="Jetten M.S.M."/>
            <person name="Mascher T."/>
            <person name="Medema M.H."/>
            <person name="Devos D.P."/>
            <person name="Kaster A.-K."/>
            <person name="Ovreas L."/>
            <person name="Rohde M."/>
            <person name="Galperin M.Y."/>
            <person name="Jogler C."/>
        </authorList>
    </citation>
    <scope>NUCLEOTIDE SEQUENCE [LARGE SCALE GENOMIC DNA]</scope>
    <source>
        <strain evidence="2 3">Pla175</strain>
    </source>
</reference>
<evidence type="ECO:0000313" key="2">
    <source>
        <dbReference type="EMBL" id="QDU90159.1"/>
    </source>
</evidence>
<dbReference type="Pfam" id="PF12679">
    <property type="entry name" value="ABC2_membrane_2"/>
    <property type="match status" value="1"/>
</dbReference>
<feature type="transmembrane region" description="Helical" evidence="1">
    <location>
        <begin position="278"/>
        <end position="295"/>
    </location>
</feature>